<dbReference type="RefSeq" id="WP_156103397.1">
    <property type="nucleotide sequence ID" value="NZ_BCZD01000011.1"/>
</dbReference>
<sequence length="47" mass="5106">MNIVTTMTKHVGDRRSSCNEQGRSVSPTRSATLSTNELKRIVAAMLG</sequence>
<keyword evidence="3" id="KW-1185">Reference proteome</keyword>
<evidence type="ECO:0000256" key="1">
    <source>
        <dbReference type="SAM" id="MobiDB-lite"/>
    </source>
</evidence>
<accession>A0A086P691</accession>
<organism evidence="2 3">
    <name type="scientific">Sphingobium herbicidovorans (strain ATCC 700291 / DSM 11019 / CCUG 56400 / KCTC 2939 / LMG 18315 / NBRC 16415 / MH)</name>
    <name type="common">Sphingomonas herbicidovorans</name>
    <dbReference type="NCBI Taxonomy" id="1219045"/>
    <lineage>
        <taxon>Bacteria</taxon>
        <taxon>Pseudomonadati</taxon>
        <taxon>Pseudomonadota</taxon>
        <taxon>Alphaproteobacteria</taxon>
        <taxon>Sphingomonadales</taxon>
        <taxon>Sphingomonadaceae</taxon>
        <taxon>Sphingobium</taxon>
    </lineage>
</organism>
<feature type="region of interest" description="Disordered" evidence="1">
    <location>
        <begin position="1"/>
        <end position="32"/>
    </location>
</feature>
<feature type="compositionally biased region" description="Polar residues" evidence="1">
    <location>
        <begin position="18"/>
        <end position="32"/>
    </location>
</feature>
<protein>
    <submittedName>
        <fullName evidence="2">Uncharacterized protein</fullName>
    </submittedName>
</protein>
<dbReference type="PATRIC" id="fig|1219045.3.peg.3361"/>
<reference evidence="2" key="1">
    <citation type="submission" date="2014-08" db="EMBL/GenBank/DDBJ databases">
        <title>Draft genome sequences of Sphingobium herbicidovorans.</title>
        <authorList>
            <person name="Gan H.M."/>
            <person name="Gan H.Y."/>
            <person name="Savka M.A."/>
        </authorList>
    </citation>
    <scope>NUCLEOTIDE SEQUENCE [LARGE SCALE GENOMIC DNA]</scope>
    <source>
        <strain evidence="2">NBRC 16415</strain>
    </source>
</reference>
<dbReference type="STRING" id="76947.GCA_002080435_03275"/>
<dbReference type="AlphaFoldDB" id="A0A086P691"/>
<evidence type="ECO:0000313" key="3">
    <source>
        <dbReference type="Proteomes" id="UP000024284"/>
    </source>
</evidence>
<dbReference type="EMBL" id="JFZA02000045">
    <property type="protein sequence ID" value="KFG88909.1"/>
    <property type="molecule type" value="Genomic_DNA"/>
</dbReference>
<dbReference type="Proteomes" id="UP000024284">
    <property type="component" value="Unassembled WGS sequence"/>
</dbReference>
<evidence type="ECO:0000313" key="2">
    <source>
        <dbReference type="EMBL" id="KFG88909.1"/>
    </source>
</evidence>
<comment type="caution">
    <text evidence="2">The sequence shown here is derived from an EMBL/GenBank/DDBJ whole genome shotgun (WGS) entry which is preliminary data.</text>
</comment>
<gene>
    <name evidence="2" type="ORF">BV98_003309</name>
</gene>
<proteinExistence type="predicted"/>
<name>A0A086P691_SPHHM</name>